<dbReference type="AlphaFoldDB" id="A0AAP7BWS9"/>
<evidence type="ECO:0000313" key="2">
    <source>
        <dbReference type="Proteomes" id="UP000481454"/>
    </source>
</evidence>
<accession>A0AAP7BWS9</accession>
<proteinExistence type="predicted"/>
<dbReference type="EMBL" id="JAALLZ010000006">
    <property type="protein sequence ID" value="NGU31179.1"/>
    <property type="molecule type" value="Genomic_DNA"/>
</dbReference>
<organism evidence="1 2">
    <name type="scientific">Clostridium perfringens</name>
    <dbReference type="NCBI Taxonomy" id="1502"/>
    <lineage>
        <taxon>Bacteria</taxon>
        <taxon>Bacillati</taxon>
        <taxon>Bacillota</taxon>
        <taxon>Clostridia</taxon>
        <taxon>Eubacteriales</taxon>
        <taxon>Clostridiaceae</taxon>
        <taxon>Clostridium</taxon>
    </lineage>
</organism>
<protein>
    <submittedName>
        <fullName evidence="1">Uncharacterized protein</fullName>
    </submittedName>
</protein>
<dbReference type="Proteomes" id="UP000481454">
    <property type="component" value="Unassembled WGS sequence"/>
</dbReference>
<comment type="caution">
    <text evidence="1">The sequence shown here is derived from an EMBL/GenBank/DDBJ whole genome shotgun (WGS) entry which is preliminary data.</text>
</comment>
<reference evidence="1 2" key="1">
    <citation type="submission" date="2020-02" db="EMBL/GenBank/DDBJ databases">
        <title>Genomic Insights into the Phylogeny and Genetic Plasticity of the Human and Animal Enteric Pathogen Clostridium perfringens.</title>
        <authorList>
            <person name="Feng Y."/>
            <person name="Hu Y."/>
        </authorList>
    </citation>
    <scope>NUCLEOTIDE SEQUENCE [LARGE SCALE GENOMIC DNA]</scope>
    <source>
        <strain evidence="1 2">CP-40</strain>
    </source>
</reference>
<name>A0AAP7BWS9_CLOPF</name>
<evidence type="ECO:0000313" key="1">
    <source>
        <dbReference type="EMBL" id="NGU31179.1"/>
    </source>
</evidence>
<sequence>MKIEDLKVGTKLKVIKNYKGNGIMLRQGEVIKIKKVLEGETYSVSTPYYYSPIVVPKEALLECCVRIGFIKCDDGWREEIYGAIFNKEARNNGIGKTVPLSDRLCTDQVHANSISSKKTINRSKYKVEISITFDGKKYTIGDFVRVKVNEANYYGKIKEINTTTIQLVKLSSKGKYTIELDGIAEMENIG</sequence>
<dbReference type="RefSeq" id="WP_164801130.1">
    <property type="nucleotide sequence ID" value="NZ_JAALLZ010000006.1"/>
</dbReference>
<gene>
    <name evidence="1" type="ORF">G6Z34_13900</name>
</gene>